<reference evidence="2" key="1">
    <citation type="journal article" date="2021" name="J Fungi (Basel)">
        <title>Virulence traits and population genomics of the black yeast Aureobasidium melanogenum.</title>
        <authorList>
            <person name="Cernosa A."/>
            <person name="Sun X."/>
            <person name="Gostincar C."/>
            <person name="Fang C."/>
            <person name="Gunde-Cimerman N."/>
            <person name="Song Z."/>
        </authorList>
    </citation>
    <scope>NUCLEOTIDE SEQUENCE</scope>
    <source>
        <strain evidence="2">EXF-8016</strain>
    </source>
</reference>
<sequence>LIEGIEEFGDERGARRRSTESLHETKLLQITDEAIGCVVRESQRVSPEVPLESDNRARCHTSPNHTESRFSSCQTRDVGLVTRLVPLIQVLGGYKEESPPSGRVPLNTRRWRSEMGRKGLNARASNVVDPESEVILHRKGEIDVDRSEGPSLAQHAATTVIGGKRATVAEDSRRRAGLISDIRAQRAKTMILRCSQTTAFSALAFVARVTIKETLLTSIRNAPESKSGTTLIDLNRLLAMTALVLTVDDCYSYCVSIATVSARYQRTSSSQRTAELGLLSLDQSFPLKGRATPTSAALSGPVRGKRTATRVKKAATAHEVWGELAAQSARKIHTFLSFRERTLRDGLAPDREMVSHYMFIEDNVCVSGERITNGLPLPCLLALSGGSPYAWFLLLLLSSLESFVVDNSPPITWWTCITVHSTVAAAEVYAKGRQLPVWPRVKDRQSSGELVRLLLLTLVVGLLLLTLIEELRVGWPGKLHVREGTLALVCAVESATTTTTSASATITTTSVISATSTTTSATTIGKLATNWGHSVGHHVLQVVRTGKRRVHILGFRAWEQEAGCSLVGGFGLVVRELHLLICDFLIVNVEIRDVGWLGEGDRVQGLLDLANDSKTWYSPEVKALIRISVSTTCCTVPKGVIFMSGGLRSCMRAAVAGSSNS</sequence>
<protein>
    <submittedName>
        <fullName evidence="2">Uncharacterized protein</fullName>
    </submittedName>
</protein>
<feature type="non-terminal residue" evidence="2">
    <location>
        <position position="661"/>
    </location>
</feature>
<dbReference type="Proteomes" id="UP000767238">
    <property type="component" value="Unassembled WGS sequence"/>
</dbReference>
<feature type="region of interest" description="Disordered" evidence="1">
    <location>
        <begin position="48"/>
        <end position="70"/>
    </location>
</feature>
<evidence type="ECO:0000313" key="3">
    <source>
        <dbReference type="Proteomes" id="UP000767238"/>
    </source>
</evidence>
<feature type="compositionally biased region" description="Polar residues" evidence="1">
    <location>
        <begin position="61"/>
        <end position="70"/>
    </location>
</feature>
<dbReference type="AlphaFoldDB" id="A0A9P8KBB7"/>
<proteinExistence type="predicted"/>
<organism evidence="2 3">
    <name type="scientific">Aureobasidium melanogenum</name>
    <name type="common">Aureobasidium pullulans var. melanogenum</name>
    <dbReference type="NCBI Taxonomy" id="46634"/>
    <lineage>
        <taxon>Eukaryota</taxon>
        <taxon>Fungi</taxon>
        <taxon>Dikarya</taxon>
        <taxon>Ascomycota</taxon>
        <taxon>Pezizomycotina</taxon>
        <taxon>Dothideomycetes</taxon>
        <taxon>Dothideomycetidae</taxon>
        <taxon>Dothideales</taxon>
        <taxon>Saccotheciaceae</taxon>
        <taxon>Aureobasidium</taxon>
    </lineage>
</organism>
<feature type="non-terminal residue" evidence="2">
    <location>
        <position position="1"/>
    </location>
</feature>
<evidence type="ECO:0000256" key="1">
    <source>
        <dbReference type="SAM" id="MobiDB-lite"/>
    </source>
</evidence>
<gene>
    <name evidence="2" type="ORF">KCV03_g143</name>
</gene>
<comment type="caution">
    <text evidence="2">The sequence shown here is derived from an EMBL/GenBank/DDBJ whole genome shotgun (WGS) entry which is preliminary data.</text>
</comment>
<reference evidence="2" key="2">
    <citation type="submission" date="2021-08" db="EMBL/GenBank/DDBJ databases">
        <authorList>
            <person name="Gostincar C."/>
            <person name="Sun X."/>
            <person name="Song Z."/>
            <person name="Gunde-Cimerman N."/>
        </authorList>
    </citation>
    <scope>NUCLEOTIDE SEQUENCE</scope>
    <source>
        <strain evidence="2">EXF-8016</strain>
    </source>
</reference>
<name>A0A9P8KBB7_AURME</name>
<dbReference type="EMBL" id="JAHFYH010000001">
    <property type="protein sequence ID" value="KAH0237724.1"/>
    <property type="molecule type" value="Genomic_DNA"/>
</dbReference>
<evidence type="ECO:0000313" key="2">
    <source>
        <dbReference type="EMBL" id="KAH0237724.1"/>
    </source>
</evidence>
<accession>A0A9P8KBB7</accession>